<keyword evidence="8" id="KW-0411">Iron-sulfur</keyword>
<dbReference type="PANTHER" id="PTHR22960:SF0">
    <property type="entry name" value="MOLYBDENUM COFACTOR BIOSYNTHESIS PROTEIN 1"/>
    <property type="match status" value="1"/>
</dbReference>
<keyword evidence="5" id="KW-0479">Metal-binding</keyword>
<evidence type="ECO:0000256" key="6">
    <source>
        <dbReference type="ARBA" id="ARBA00022741"/>
    </source>
</evidence>
<dbReference type="InterPro" id="IPR040064">
    <property type="entry name" value="MoaA-like"/>
</dbReference>
<dbReference type="InterPro" id="IPR013785">
    <property type="entry name" value="Aldolase_TIM"/>
</dbReference>
<dbReference type="PANTHER" id="PTHR22960">
    <property type="entry name" value="MOLYBDOPTERIN COFACTOR SYNTHESIS PROTEIN A"/>
    <property type="match status" value="1"/>
</dbReference>
<dbReference type="GO" id="GO:0061798">
    <property type="term" value="F:GTP 3',8'-cyclase activity"/>
    <property type="evidence" value="ECO:0007669"/>
    <property type="project" value="UniProtKB-EC"/>
</dbReference>
<evidence type="ECO:0000256" key="10">
    <source>
        <dbReference type="ARBA" id="ARBA00023150"/>
    </source>
</evidence>
<accession>A0A379DCS4</accession>
<comment type="catalytic activity">
    <reaction evidence="12">
        <text>GTP + AH2 + S-adenosyl-L-methionine = (8S)-3',8-cyclo-7,8-dihydroguanosine 5'-triphosphate + 5'-deoxyadenosine + L-methionine + A + H(+)</text>
        <dbReference type="Rhea" id="RHEA:49576"/>
        <dbReference type="ChEBI" id="CHEBI:13193"/>
        <dbReference type="ChEBI" id="CHEBI:15378"/>
        <dbReference type="ChEBI" id="CHEBI:17319"/>
        <dbReference type="ChEBI" id="CHEBI:17499"/>
        <dbReference type="ChEBI" id="CHEBI:37565"/>
        <dbReference type="ChEBI" id="CHEBI:57844"/>
        <dbReference type="ChEBI" id="CHEBI:59789"/>
        <dbReference type="ChEBI" id="CHEBI:131766"/>
        <dbReference type="EC" id="4.1.99.22"/>
    </reaction>
</comment>
<protein>
    <recommendedName>
        <fullName evidence="2">GTP 3',8-cyclase</fullName>
        <ecNumber evidence="2">4.1.99.22</ecNumber>
    </recommendedName>
</protein>
<evidence type="ECO:0000256" key="5">
    <source>
        <dbReference type="ARBA" id="ARBA00022723"/>
    </source>
</evidence>
<dbReference type="InterPro" id="IPR007197">
    <property type="entry name" value="rSAM"/>
</dbReference>
<evidence type="ECO:0000256" key="2">
    <source>
        <dbReference type="ARBA" id="ARBA00012167"/>
    </source>
</evidence>
<dbReference type="Pfam" id="PF04055">
    <property type="entry name" value="Radical_SAM"/>
    <property type="match status" value="1"/>
</dbReference>
<dbReference type="GO" id="GO:0005525">
    <property type="term" value="F:GTP binding"/>
    <property type="evidence" value="ECO:0007669"/>
    <property type="project" value="UniProtKB-KW"/>
</dbReference>
<dbReference type="GO" id="GO:0061799">
    <property type="term" value="F:cyclic pyranopterin monophosphate synthase activity"/>
    <property type="evidence" value="ECO:0007669"/>
    <property type="project" value="TreeGrafter"/>
</dbReference>
<dbReference type="InterPro" id="IPR050105">
    <property type="entry name" value="MoCo_biosynth_MoaA/MoaC"/>
</dbReference>
<keyword evidence="10" id="KW-0501">Molybdenum cofactor biosynthesis</keyword>
<keyword evidence="7" id="KW-0408">Iron</keyword>
<dbReference type="NCBIfam" id="TIGR02666">
    <property type="entry name" value="moaA"/>
    <property type="match status" value="1"/>
</dbReference>
<dbReference type="Pfam" id="PF06463">
    <property type="entry name" value="Mob_synth_C"/>
    <property type="match status" value="1"/>
</dbReference>
<evidence type="ECO:0000313" key="14">
    <source>
        <dbReference type="EMBL" id="SUB75669.1"/>
    </source>
</evidence>
<dbReference type="Gene3D" id="3.20.20.70">
    <property type="entry name" value="Aldolase class I"/>
    <property type="match status" value="1"/>
</dbReference>
<evidence type="ECO:0000313" key="15">
    <source>
        <dbReference type="Proteomes" id="UP000254777"/>
    </source>
</evidence>
<dbReference type="SFLD" id="SFLDS00029">
    <property type="entry name" value="Radical_SAM"/>
    <property type="match status" value="1"/>
</dbReference>
<feature type="domain" description="Radical SAM core" evidence="13">
    <location>
        <begin position="9"/>
        <end position="230"/>
    </location>
</feature>
<dbReference type="InterPro" id="IPR000385">
    <property type="entry name" value="MoaA_NifB_PqqE_Fe-S-bd_CS"/>
</dbReference>
<evidence type="ECO:0000256" key="3">
    <source>
        <dbReference type="ARBA" id="ARBA00022485"/>
    </source>
</evidence>
<evidence type="ECO:0000256" key="8">
    <source>
        <dbReference type="ARBA" id="ARBA00023014"/>
    </source>
</evidence>
<sequence>MNSRGIVDKSGRIIDYIRVSVTQQCNLRCVYCMPENCRIEEERLDFEDYLKILRVFRELGVKKVKITGGEPLVRKGINEFVKSLKNDIGFESVTLTTNGILLSENIDSLLEAGIDGINISLDTMDRQKYREITRFGEFNSVKNAIDKLLAKGFKNLKINMVPIDGVNSNEILAFADFAHNNPVAVRFIELMPISEAVNYRGIKREEIISKIRVKYGEEKLLNEKLGNGPAEYYTFKNFNGKIGFIDAVGHRFCENCNRVRMDSNGNLRLCLEYGDGISMLDFIEGKISKDEFKEKLRKIIYKKPIANDFDMNSVSDFNMNNIGG</sequence>
<dbReference type="InterPro" id="IPR013483">
    <property type="entry name" value="MoaA"/>
</dbReference>
<dbReference type="SFLD" id="SFLDG01067">
    <property type="entry name" value="SPASM/twitch_domain_containing"/>
    <property type="match status" value="1"/>
</dbReference>
<dbReference type="Proteomes" id="UP000254777">
    <property type="component" value="Unassembled WGS sequence"/>
</dbReference>
<dbReference type="InterPro" id="IPR010505">
    <property type="entry name" value="MoaA_twitch"/>
</dbReference>
<evidence type="ECO:0000256" key="1">
    <source>
        <dbReference type="ARBA" id="ARBA00001966"/>
    </source>
</evidence>
<dbReference type="PROSITE" id="PS01305">
    <property type="entry name" value="MOAA_NIFB_PQQE"/>
    <property type="match status" value="1"/>
</dbReference>
<dbReference type="PROSITE" id="PS51918">
    <property type="entry name" value="RADICAL_SAM"/>
    <property type="match status" value="1"/>
</dbReference>
<dbReference type="AlphaFoldDB" id="A0A379DCS4"/>
<dbReference type="InterPro" id="IPR006638">
    <property type="entry name" value="Elp3/MiaA/NifB-like_rSAM"/>
</dbReference>
<keyword evidence="3" id="KW-0004">4Fe-4S</keyword>
<keyword evidence="11" id="KW-0456">Lyase</keyword>
<evidence type="ECO:0000256" key="7">
    <source>
        <dbReference type="ARBA" id="ARBA00023004"/>
    </source>
</evidence>
<dbReference type="RefSeq" id="WP_004820850.1">
    <property type="nucleotide sequence ID" value="NZ_UGTH01000001.1"/>
</dbReference>
<dbReference type="EC" id="4.1.99.22" evidence="2"/>
<evidence type="ECO:0000259" key="13">
    <source>
        <dbReference type="PROSITE" id="PS51918"/>
    </source>
</evidence>
<evidence type="ECO:0000256" key="9">
    <source>
        <dbReference type="ARBA" id="ARBA00023134"/>
    </source>
</evidence>
<dbReference type="GO" id="GO:0006777">
    <property type="term" value="P:Mo-molybdopterin cofactor biosynthetic process"/>
    <property type="evidence" value="ECO:0007669"/>
    <property type="project" value="UniProtKB-KW"/>
</dbReference>
<evidence type="ECO:0000256" key="4">
    <source>
        <dbReference type="ARBA" id="ARBA00022691"/>
    </source>
</evidence>
<dbReference type="CDD" id="cd01335">
    <property type="entry name" value="Radical_SAM"/>
    <property type="match status" value="1"/>
</dbReference>
<name>A0A379DCS4_9FIRM</name>
<gene>
    <name evidence="14" type="primary">moaA</name>
    <name evidence="14" type="ORF">NCTC11088_01467</name>
</gene>
<keyword evidence="9" id="KW-0342">GTP-binding</keyword>
<dbReference type="EMBL" id="UGTH01000001">
    <property type="protein sequence ID" value="SUB75669.1"/>
    <property type="molecule type" value="Genomic_DNA"/>
</dbReference>
<organism evidence="14 15">
    <name type="scientific">Peptoniphilus indolicus</name>
    <dbReference type="NCBI Taxonomy" id="33030"/>
    <lineage>
        <taxon>Bacteria</taxon>
        <taxon>Bacillati</taxon>
        <taxon>Bacillota</taxon>
        <taxon>Tissierellia</taxon>
        <taxon>Tissierellales</taxon>
        <taxon>Peptoniphilaceae</taxon>
        <taxon>Peptoniphilus</taxon>
    </lineage>
</organism>
<dbReference type="SFLD" id="SFLDG01383">
    <property type="entry name" value="cyclic_pyranopterin_phosphate"/>
    <property type="match status" value="1"/>
</dbReference>
<dbReference type="SMART" id="SM00729">
    <property type="entry name" value="Elp3"/>
    <property type="match status" value="1"/>
</dbReference>
<dbReference type="SFLD" id="SFLDG01386">
    <property type="entry name" value="main_SPASM_domain-containing"/>
    <property type="match status" value="1"/>
</dbReference>
<keyword evidence="4" id="KW-0949">S-adenosyl-L-methionine</keyword>
<keyword evidence="6" id="KW-0547">Nucleotide-binding</keyword>
<evidence type="ECO:0000256" key="12">
    <source>
        <dbReference type="ARBA" id="ARBA00048697"/>
    </source>
</evidence>
<proteinExistence type="predicted"/>
<dbReference type="SUPFAM" id="SSF102114">
    <property type="entry name" value="Radical SAM enzymes"/>
    <property type="match status" value="1"/>
</dbReference>
<comment type="cofactor">
    <cofactor evidence="1">
        <name>[4Fe-4S] cluster</name>
        <dbReference type="ChEBI" id="CHEBI:49883"/>
    </cofactor>
</comment>
<reference evidence="14 15" key="1">
    <citation type="submission" date="2018-06" db="EMBL/GenBank/DDBJ databases">
        <authorList>
            <consortium name="Pathogen Informatics"/>
            <person name="Doyle S."/>
        </authorList>
    </citation>
    <scope>NUCLEOTIDE SEQUENCE [LARGE SCALE GENOMIC DNA]</scope>
    <source>
        <strain evidence="14 15">NCTC11088</strain>
    </source>
</reference>
<dbReference type="GO" id="GO:0046872">
    <property type="term" value="F:metal ion binding"/>
    <property type="evidence" value="ECO:0007669"/>
    <property type="project" value="UniProtKB-KW"/>
</dbReference>
<dbReference type="GO" id="GO:0051539">
    <property type="term" value="F:4 iron, 4 sulfur cluster binding"/>
    <property type="evidence" value="ECO:0007669"/>
    <property type="project" value="UniProtKB-KW"/>
</dbReference>
<dbReference type="UniPathway" id="UPA00344"/>
<evidence type="ECO:0000256" key="11">
    <source>
        <dbReference type="ARBA" id="ARBA00023239"/>
    </source>
</evidence>
<dbReference type="InterPro" id="IPR058240">
    <property type="entry name" value="rSAM_sf"/>
</dbReference>